<evidence type="ECO:0000313" key="4">
    <source>
        <dbReference type="Proteomes" id="UP000504637"/>
    </source>
</evidence>
<keyword evidence="2" id="KW-0812">Transmembrane</keyword>
<evidence type="ECO:0000256" key="1">
    <source>
        <dbReference type="SAM" id="MobiDB-lite"/>
    </source>
</evidence>
<sequence length="700" mass="76159">MDRRSLLGDEEATLNVFGDEHEEEFEVADGFRPTQQPARRDDFGAGEETVQHAPASTAPINQRNSIRKSQSTTNPFSSPEDVEDGDELEFEPDEVFARTHSIRFSHSIGGPSSRTATSTAAVPAPQHPYALYPQGTDDDDHEDDDEDMDLVQRNPVPVGFAGVGNSYRRQVGPDGEEQDIIGSDGHAEQLPPYSRYPEDGPEKMPLLPTALHSRAPVHGTDPGMALMHAALQPSPSAQSMTDASELEPLQSTSELALLPSHASRSLSEYGEKSTSRKSYWKERMNRRVCGIRLWWILAILGAVLFVLALVGGVAGGYLAGQRSKLANPPPSYGPTTVKQNGYPVVTVVTSLYDASLIPTPTAGAPPTGVFALTLSTPAEVQSECLVSEDERISWDCNIVPNNELAINVTMVDGSLGAHILYASDDKGIVYGAQAQSMLTPFAQFLAVKDNDLPDSGPAYYFAATYDKVVVIPEDAINATLGKFKPHFNPTLNHKDTIAPGSFPWFCVWNDTLLEGFIYIEKQSKNGLMNGVSSSPSTTQTTQASYPQPSYFTTTASFGPGASATFTGPYGDFPSWASAHRAQATNRSGGGVNNSGNQKRQATSDVWSQYAKYPFGIKLEERRMPGSDDSLQAYCQQYQVLWDHQANWKPTSRGDPIKVWLDEQDPTYSAYKSTGIAVGERKQRRGDVVSSGCHCQWTSGL</sequence>
<feature type="region of interest" description="Disordered" evidence="1">
    <location>
        <begin position="105"/>
        <end position="147"/>
    </location>
</feature>
<evidence type="ECO:0000256" key="2">
    <source>
        <dbReference type="SAM" id="Phobius"/>
    </source>
</evidence>
<feature type="region of interest" description="Disordered" evidence="1">
    <location>
        <begin position="14"/>
        <end position="91"/>
    </location>
</feature>
<dbReference type="PANTHER" id="PTHR42078">
    <property type="entry name" value="GLUCAN 1, 4-ALPHA-GLUCOSIDASE"/>
    <property type="match status" value="1"/>
</dbReference>
<dbReference type="GeneID" id="54365099"/>
<feature type="compositionally biased region" description="Polar residues" evidence="1">
    <location>
        <begin position="58"/>
        <end position="77"/>
    </location>
</feature>
<dbReference type="OrthoDB" id="5384459at2759"/>
<feature type="transmembrane region" description="Helical" evidence="2">
    <location>
        <begin position="293"/>
        <end position="319"/>
    </location>
</feature>
<dbReference type="Pfam" id="PF25130">
    <property type="entry name" value="DUF7820"/>
    <property type="match status" value="1"/>
</dbReference>
<organism evidence="5">
    <name type="scientific">Dissoconium aciculare CBS 342.82</name>
    <dbReference type="NCBI Taxonomy" id="1314786"/>
    <lineage>
        <taxon>Eukaryota</taxon>
        <taxon>Fungi</taxon>
        <taxon>Dikarya</taxon>
        <taxon>Ascomycota</taxon>
        <taxon>Pezizomycotina</taxon>
        <taxon>Dothideomycetes</taxon>
        <taxon>Dothideomycetidae</taxon>
        <taxon>Mycosphaerellales</taxon>
        <taxon>Dissoconiaceae</taxon>
        <taxon>Dissoconium</taxon>
    </lineage>
</organism>
<name>A0A6J3MDD3_9PEZI</name>
<feature type="compositionally biased region" description="Acidic residues" evidence="1">
    <location>
        <begin position="80"/>
        <end position="91"/>
    </location>
</feature>
<dbReference type="PANTHER" id="PTHR42078:SF1">
    <property type="entry name" value="GLUCAN 1, 4-ALPHA-GLUCOSIDASE"/>
    <property type="match status" value="1"/>
</dbReference>
<feature type="compositionally biased region" description="Acidic residues" evidence="1">
    <location>
        <begin position="136"/>
        <end position="147"/>
    </location>
</feature>
<evidence type="ECO:0000259" key="3">
    <source>
        <dbReference type="Pfam" id="PF25130"/>
    </source>
</evidence>
<feature type="region of interest" description="Disordered" evidence="1">
    <location>
        <begin position="171"/>
        <end position="207"/>
    </location>
</feature>
<gene>
    <name evidence="5" type="ORF">K489DRAFT_406824</name>
</gene>
<evidence type="ECO:0000313" key="5">
    <source>
        <dbReference type="RefSeq" id="XP_033463062.1"/>
    </source>
</evidence>
<dbReference type="InterPro" id="IPR056722">
    <property type="entry name" value="DUF7820"/>
</dbReference>
<dbReference type="AlphaFoldDB" id="A0A6J3MDD3"/>
<feature type="domain" description="DUF7820" evidence="3">
    <location>
        <begin position="348"/>
        <end position="698"/>
    </location>
</feature>
<reference evidence="5" key="1">
    <citation type="submission" date="2020-01" db="EMBL/GenBank/DDBJ databases">
        <authorList>
            <consortium name="DOE Joint Genome Institute"/>
            <person name="Haridas S."/>
            <person name="Albert R."/>
            <person name="Binder M."/>
            <person name="Bloem J."/>
            <person name="Labutti K."/>
            <person name="Salamov A."/>
            <person name="Andreopoulos B."/>
            <person name="Baker S.E."/>
            <person name="Barry K."/>
            <person name="Bills G."/>
            <person name="Bluhm B.H."/>
            <person name="Cannon C."/>
            <person name="Castanera R."/>
            <person name="Culley D.E."/>
            <person name="Daum C."/>
            <person name="Ezra D."/>
            <person name="Gonzalez J.B."/>
            <person name="Henrissat B."/>
            <person name="Kuo A."/>
            <person name="Liang C."/>
            <person name="Lipzen A."/>
            <person name="Lutzoni F."/>
            <person name="Magnuson J."/>
            <person name="Mondo S."/>
            <person name="Nolan M."/>
            <person name="Ohm R."/>
            <person name="Pangilinan J."/>
            <person name="Park H.-J."/>
            <person name="Ramirez L."/>
            <person name="Alfaro M."/>
            <person name="Sun H."/>
            <person name="Tritt A."/>
            <person name="Yoshinaga Y."/>
            <person name="Zwiers L.-H."/>
            <person name="Turgeon B.G."/>
            <person name="Goodwin S.B."/>
            <person name="Spatafora J.W."/>
            <person name="Crous P.W."/>
            <person name="Grigoriev I.V."/>
        </authorList>
    </citation>
    <scope>NUCLEOTIDE SEQUENCE</scope>
    <source>
        <strain evidence="5">CBS 342.82</strain>
    </source>
</reference>
<feature type="compositionally biased region" description="Polar residues" evidence="1">
    <location>
        <begin position="110"/>
        <end position="120"/>
    </location>
</feature>
<dbReference type="Proteomes" id="UP000504637">
    <property type="component" value="Unplaced"/>
</dbReference>
<keyword evidence="2" id="KW-0472">Membrane</keyword>
<proteinExistence type="predicted"/>
<reference evidence="5" key="2">
    <citation type="submission" date="2020-04" db="EMBL/GenBank/DDBJ databases">
        <authorList>
            <consortium name="NCBI Genome Project"/>
        </authorList>
    </citation>
    <scope>NUCLEOTIDE SEQUENCE</scope>
    <source>
        <strain evidence="5">CBS 342.82</strain>
    </source>
</reference>
<keyword evidence="4" id="KW-1185">Reference proteome</keyword>
<dbReference type="RefSeq" id="XP_033463062.1">
    <property type="nucleotide sequence ID" value="XM_033607299.1"/>
</dbReference>
<reference evidence="5" key="3">
    <citation type="submission" date="2025-08" db="UniProtKB">
        <authorList>
            <consortium name="RefSeq"/>
        </authorList>
    </citation>
    <scope>IDENTIFICATION</scope>
    <source>
        <strain evidence="5">CBS 342.82</strain>
    </source>
</reference>
<accession>A0A6J3MDD3</accession>
<protein>
    <recommendedName>
        <fullName evidence="3">DUF7820 domain-containing protein</fullName>
    </recommendedName>
</protein>
<keyword evidence="2" id="KW-1133">Transmembrane helix</keyword>